<sequence>MFSAVTSLKTYLGFSSQTRPRKRARVSEDERPVTAVSLVKLTQDREFWLDDGNIVLIARDVGFRIYRGLLAAQSTVFADMFGSSNSTADEYYEDCPVVRLSDSPEDLRYLLRVLVPRSYRMFYRDNDKQPLSFDEISAVIRLSHKYHVADAQRQALSALKLYFSDDFSDLRGFEGHGLFLIKRSDAIAAVNIARLTETTSILPIAFYRCCELGTAVMDGCLRADGYIEHLSVEDHKICMIGRLALLREARALVFRIFQETSTPRCLSRRICRSALHTMLVRAAVEEAPLEPAVFRDWTPFTDKQADRLGLCRRCRRMLLGRELAVRREIWGRLPEIFGLYIFGWGVDDSGSTSEPSSNW</sequence>
<comment type="caution">
    <text evidence="2">The sequence shown here is derived from an EMBL/GenBank/DDBJ whole genome shotgun (WGS) entry which is preliminary data.</text>
</comment>
<dbReference type="AlphaFoldDB" id="A0A2G8RY57"/>
<gene>
    <name evidence="2" type="ORF">GSI_12203</name>
</gene>
<dbReference type="InterPro" id="IPR011333">
    <property type="entry name" value="SKP1/BTB/POZ_sf"/>
</dbReference>
<dbReference type="SMART" id="SM00225">
    <property type="entry name" value="BTB"/>
    <property type="match status" value="1"/>
</dbReference>
<name>A0A2G8RY57_9APHY</name>
<evidence type="ECO:0000313" key="2">
    <source>
        <dbReference type="EMBL" id="PIL26445.1"/>
    </source>
</evidence>
<accession>A0A2G8RY57</accession>
<protein>
    <recommendedName>
        <fullName evidence="1">BTB domain-containing protein</fullName>
    </recommendedName>
</protein>
<reference evidence="2 3" key="1">
    <citation type="journal article" date="2015" name="Sci. Rep.">
        <title>Chromosome-level genome map provides insights into diverse defense mechanisms in the medicinal fungus Ganoderma sinense.</title>
        <authorList>
            <person name="Zhu Y."/>
            <person name="Xu J."/>
            <person name="Sun C."/>
            <person name="Zhou S."/>
            <person name="Xu H."/>
            <person name="Nelson D.R."/>
            <person name="Qian J."/>
            <person name="Song J."/>
            <person name="Luo H."/>
            <person name="Xiang L."/>
            <person name="Li Y."/>
            <person name="Xu Z."/>
            <person name="Ji A."/>
            <person name="Wang L."/>
            <person name="Lu S."/>
            <person name="Hayward A."/>
            <person name="Sun W."/>
            <person name="Li X."/>
            <person name="Schwartz D.C."/>
            <person name="Wang Y."/>
            <person name="Chen S."/>
        </authorList>
    </citation>
    <scope>NUCLEOTIDE SEQUENCE [LARGE SCALE GENOMIC DNA]</scope>
    <source>
        <strain evidence="2 3">ZZ0214-1</strain>
    </source>
</reference>
<dbReference type="EMBL" id="AYKW01000045">
    <property type="protein sequence ID" value="PIL26445.1"/>
    <property type="molecule type" value="Genomic_DNA"/>
</dbReference>
<dbReference type="InterPro" id="IPR000210">
    <property type="entry name" value="BTB/POZ_dom"/>
</dbReference>
<keyword evidence="3" id="KW-1185">Reference proteome</keyword>
<feature type="domain" description="BTB" evidence="1">
    <location>
        <begin position="52"/>
        <end position="114"/>
    </location>
</feature>
<dbReference type="Proteomes" id="UP000230002">
    <property type="component" value="Unassembled WGS sequence"/>
</dbReference>
<dbReference type="PROSITE" id="PS50097">
    <property type="entry name" value="BTB"/>
    <property type="match status" value="1"/>
</dbReference>
<organism evidence="2 3">
    <name type="scientific">Ganoderma sinense ZZ0214-1</name>
    <dbReference type="NCBI Taxonomy" id="1077348"/>
    <lineage>
        <taxon>Eukaryota</taxon>
        <taxon>Fungi</taxon>
        <taxon>Dikarya</taxon>
        <taxon>Basidiomycota</taxon>
        <taxon>Agaricomycotina</taxon>
        <taxon>Agaricomycetes</taxon>
        <taxon>Polyporales</taxon>
        <taxon>Polyporaceae</taxon>
        <taxon>Ganoderma</taxon>
    </lineage>
</organism>
<evidence type="ECO:0000259" key="1">
    <source>
        <dbReference type="PROSITE" id="PS50097"/>
    </source>
</evidence>
<evidence type="ECO:0000313" key="3">
    <source>
        <dbReference type="Proteomes" id="UP000230002"/>
    </source>
</evidence>
<dbReference type="Gene3D" id="3.30.710.10">
    <property type="entry name" value="Potassium Channel Kv1.1, Chain A"/>
    <property type="match status" value="1"/>
</dbReference>
<dbReference type="CDD" id="cd18186">
    <property type="entry name" value="BTB_POZ_ZBTB_KLHL-like"/>
    <property type="match status" value="1"/>
</dbReference>
<dbReference type="OrthoDB" id="3036049at2759"/>
<proteinExistence type="predicted"/>